<proteinExistence type="predicted"/>
<accession>A0A1Y1RZE1</accession>
<dbReference type="OrthoDB" id="370536at2"/>
<gene>
    <name evidence="1" type="ORF">B4O97_06320</name>
</gene>
<keyword evidence="2" id="KW-1185">Reference proteome</keyword>
<evidence type="ECO:0000313" key="2">
    <source>
        <dbReference type="Proteomes" id="UP000192343"/>
    </source>
</evidence>
<dbReference type="STRING" id="1963862.B4O97_06320"/>
<reference evidence="1 2" key="1">
    <citation type="submission" date="2017-03" db="EMBL/GenBank/DDBJ databases">
        <title>Draft Genome sequence of Marispirochaeta sp. strain JC444.</title>
        <authorList>
            <person name="Shivani Y."/>
            <person name="Subhash Y."/>
            <person name="Sasikala C."/>
            <person name="Ramana C."/>
        </authorList>
    </citation>
    <scope>NUCLEOTIDE SEQUENCE [LARGE SCALE GENOMIC DNA]</scope>
    <source>
        <strain evidence="1 2">JC444</strain>
    </source>
</reference>
<dbReference type="AlphaFoldDB" id="A0A1Y1RZE1"/>
<dbReference type="RefSeq" id="WP_083049299.1">
    <property type="nucleotide sequence ID" value="NZ_CAXXQO010000003.1"/>
</dbReference>
<dbReference type="EMBL" id="MWQY01000006">
    <property type="protein sequence ID" value="ORC36202.1"/>
    <property type="molecule type" value="Genomic_DNA"/>
</dbReference>
<name>A0A1Y1RZE1_9SPIO</name>
<protein>
    <submittedName>
        <fullName evidence="1">Uncharacterized protein</fullName>
    </submittedName>
</protein>
<sequence>MYIASEERLLQITYSIIELVNRQELRTTSKKLIINYIKESLQVHHAAKAREAIERYTNEELPDLEELRSRFNQHGIEALNEVDHLLLRLEHEGKFLDA</sequence>
<organism evidence="1 2">
    <name type="scientific">Marispirochaeta aestuarii</name>
    <dbReference type="NCBI Taxonomy" id="1963862"/>
    <lineage>
        <taxon>Bacteria</taxon>
        <taxon>Pseudomonadati</taxon>
        <taxon>Spirochaetota</taxon>
        <taxon>Spirochaetia</taxon>
        <taxon>Spirochaetales</taxon>
        <taxon>Spirochaetaceae</taxon>
        <taxon>Marispirochaeta</taxon>
    </lineage>
</organism>
<comment type="caution">
    <text evidence="1">The sequence shown here is derived from an EMBL/GenBank/DDBJ whole genome shotgun (WGS) entry which is preliminary data.</text>
</comment>
<evidence type="ECO:0000313" key="1">
    <source>
        <dbReference type="EMBL" id="ORC36202.1"/>
    </source>
</evidence>
<dbReference type="Proteomes" id="UP000192343">
    <property type="component" value="Unassembled WGS sequence"/>
</dbReference>